<dbReference type="InterPro" id="IPR050161">
    <property type="entry name" value="Siro_Cobalamin_biosynth"/>
</dbReference>
<organism evidence="6 7">
    <name type="scientific">Umbelopsis vinacea</name>
    <dbReference type="NCBI Taxonomy" id="44442"/>
    <lineage>
        <taxon>Eukaryota</taxon>
        <taxon>Fungi</taxon>
        <taxon>Fungi incertae sedis</taxon>
        <taxon>Mucoromycota</taxon>
        <taxon>Mucoromycotina</taxon>
        <taxon>Umbelopsidomycetes</taxon>
        <taxon>Umbelopsidales</taxon>
        <taxon>Umbelopsidaceae</taxon>
        <taxon>Umbelopsis</taxon>
    </lineage>
</organism>
<evidence type="ECO:0000256" key="3">
    <source>
        <dbReference type="ARBA" id="ARBA00022691"/>
    </source>
</evidence>
<dbReference type="InterPro" id="IPR000878">
    <property type="entry name" value="4pyrrol_Mease"/>
</dbReference>
<dbReference type="OrthoDB" id="508204at2759"/>
<dbReference type="NCBIfam" id="NF004790">
    <property type="entry name" value="PRK06136.1"/>
    <property type="match status" value="1"/>
</dbReference>
<comment type="caution">
    <text evidence="6">The sequence shown here is derived from an EMBL/GenBank/DDBJ whole genome shotgun (WGS) entry which is preliminary data.</text>
</comment>
<dbReference type="Pfam" id="PF00590">
    <property type="entry name" value="TP_methylase"/>
    <property type="match status" value="1"/>
</dbReference>
<name>A0A8H7UDP8_9FUNG</name>
<dbReference type="EMBL" id="JAEPRA010000008">
    <property type="protein sequence ID" value="KAG2181866.1"/>
    <property type="molecule type" value="Genomic_DNA"/>
</dbReference>
<keyword evidence="2 4" id="KW-0808">Transferase</keyword>
<evidence type="ECO:0000313" key="6">
    <source>
        <dbReference type="EMBL" id="KAG2181866.1"/>
    </source>
</evidence>
<dbReference type="Gene3D" id="3.30.950.10">
    <property type="entry name" value="Methyltransferase, Cobalt-precorrin-4 Transmethylase, Domain 2"/>
    <property type="match status" value="1"/>
</dbReference>
<accession>A0A8H7UDP8</accession>
<evidence type="ECO:0000313" key="7">
    <source>
        <dbReference type="Proteomes" id="UP000612746"/>
    </source>
</evidence>
<keyword evidence="7" id="KW-1185">Reference proteome</keyword>
<dbReference type="InterPro" id="IPR006366">
    <property type="entry name" value="CobA/CysG_C"/>
</dbReference>
<dbReference type="InterPro" id="IPR014776">
    <property type="entry name" value="4pyrrole_Mease_sub2"/>
</dbReference>
<dbReference type="PANTHER" id="PTHR45790">
    <property type="entry name" value="SIROHEME SYNTHASE-RELATED"/>
    <property type="match status" value="1"/>
</dbReference>
<gene>
    <name evidence="6" type="ORF">INT44_008682</name>
</gene>
<sequence length="244" mass="26387">MTTTAKTTGTIYLVGGGPGDPELITVKAQRLLQTADLVVSDRLIPQQVLDLVNSELRIARKTAGKSDSAQDELLEWCLEGLKKGQQVVRLKIGDPLLFGRGGEEVLWFRDHGFEPVLVPGISSAFSAPMVANIPVTHRGTADQVIITTGRGTKGSMPDLPEYHPMRTLVVLMAVGRATDLQQILLSNKGYPANTPISWIENANCPEERTIFSTVEQMANVVDEQNIVAPAVLVVGHSITVLNTL</sequence>
<dbReference type="Proteomes" id="UP000612746">
    <property type="component" value="Unassembled WGS sequence"/>
</dbReference>
<dbReference type="PROSITE" id="PS00840">
    <property type="entry name" value="SUMT_2"/>
    <property type="match status" value="1"/>
</dbReference>
<dbReference type="GO" id="GO:0032259">
    <property type="term" value="P:methylation"/>
    <property type="evidence" value="ECO:0007669"/>
    <property type="project" value="UniProtKB-KW"/>
</dbReference>
<keyword evidence="3" id="KW-0949">S-adenosyl-L-methionine</keyword>
<dbReference type="GO" id="GO:0004851">
    <property type="term" value="F:uroporphyrin-III C-methyltransferase activity"/>
    <property type="evidence" value="ECO:0007669"/>
    <property type="project" value="TreeGrafter"/>
</dbReference>
<dbReference type="FunFam" id="3.40.1010.10:FF:000006">
    <property type="entry name" value="Siroheme synthase, putative"/>
    <property type="match status" value="1"/>
</dbReference>
<evidence type="ECO:0000256" key="4">
    <source>
        <dbReference type="RuleBase" id="RU003960"/>
    </source>
</evidence>
<dbReference type="AlphaFoldDB" id="A0A8H7UDP8"/>
<proteinExistence type="inferred from homology"/>
<dbReference type="CDD" id="cd11642">
    <property type="entry name" value="SUMT"/>
    <property type="match status" value="1"/>
</dbReference>
<dbReference type="SUPFAM" id="SSF53790">
    <property type="entry name" value="Tetrapyrrole methylase"/>
    <property type="match status" value="1"/>
</dbReference>
<dbReference type="InterPro" id="IPR014777">
    <property type="entry name" value="4pyrrole_Mease_sub1"/>
</dbReference>
<protein>
    <recommendedName>
        <fullName evidence="5">Tetrapyrrole methylase domain-containing protein</fullName>
    </recommendedName>
</protein>
<comment type="similarity">
    <text evidence="4">Belongs to the precorrin methyltransferase family.</text>
</comment>
<dbReference type="InterPro" id="IPR003043">
    <property type="entry name" value="Uropor_MeTrfase_CS"/>
</dbReference>
<keyword evidence="1 4" id="KW-0489">Methyltransferase</keyword>
<evidence type="ECO:0000259" key="5">
    <source>
        <dbReference type="Pfam" id="PF00590"/>
    </source>
</evidence>
<dbReference type="NCBIfam" id="TIGR01469">
    <property type="entry name" value="cobA_cysG_Cterm"/>
    <property type="match status" value="1"/>
</dbReference>
<feature type="domain" description="Tetrapyrrole methylase" evidence="5">
    <location>
        <begin position="10"/>
        <end position="217"/>
    </location>
</feature>
<evidence type="ECO:0000256" key="1">
    <source>
        <dbReference type="ARBA" id="ARBA00022603"/>
    </source>
</evidence>
<dbReference type="Gene3D" id="3.40.1010.10">
    <property type="entry name" value="Cobalt-precorrin-4 Transmethylase, Domain 1"/>
    <property type="match status" value="1"/>
</dbReference>
<dbReference type="PANTHER" id="PTHR45790:SF6">
    <property type="entry name" value="UROPORPHYRINOGEN-III C-METHYLTRANSFERASE"/>
    <property type="match status" value="1"/>
</dbReference>
<dbReference type="InterPro" id="IPR035996">
    <property type="entry name" value="4pyrrol_Methylase_sf"/>
</dbReference>
<evidence type="ECO:0000256" key="2">
    <source>
        <dbReference type="ARBA" id="ARBA00022679"/>
    </source>
</evidence>
<reference evidence="6" key="1">
    <citation type="submission" date="2020-12" db="EMBL/GenBank/DDBJ databases">
        <title>Metabolic potential, ecology and presence of endohyphal bacteria is reflected in genomic diversity of Mucoromycotina.</title>
        <authorList>
            <person name="Muszewska A."/>
            <person name="Okrasinska A."/>
            <person name="Steczkiewicz K."/>
            <person name="Drgas O."/>
            <person name="Orlowska M."/>
            <person name="Perlinska-Lenart U."/>
            <person name="Aleksandrzak-Piekarczyk T."/>
            <person name="Szatraj K."/>
            <person name="Zielenkiewicz U."/>
            <person name="Pilsyk S."/>
            <person name="Malc E."/>
            <person name="Mieczkowski P."/>
            <person name="Kruszewska J.S."/>
            <person name="Biernat P."/>
            <person name="Pawlowska J."/>
        </authorList>
    </citation>
    <scope>NUCLEOTIDE SEQUENCE</scope>
    <source>
        <strain evidence="6">WA0000051536</strain>
    </source>
</reference>
<dbReference type="GO" id="GO:0019354">
    <property type="term" value="P:siroheme biosynthetic process"/>
    <property type="evidence" value="ECO:0007669"/>
    <property type="project" value="InterPro"/>
</dbReference>